<evidence type="ECO:0000313" key="3">
    <source>
        <dbReference type="Proteomes" id="UP000187526"/>
    </source>
</evidence>
<protein>
    <submittedName>
        <fullName evidence="2">Uncharacterized protein</fullName>
    </submittedName>
</protein>
<dbReference type="STRING" id="418702.BJN45_05905"/>
<keyword evidence="1" id="KW-0732">Signal</keyword>
<dbReference type="PROSITE" id="PS51257">
    <property type="entry name" value="PROKAR_LIPOPROTEIN"/>
    <property type="match status" value="1"/>
</dbReference>
<sequence>MSRRLALVFAIFAGLTACGTVPPAPAETFYRLQAQPVPGVTAAPAIGRFEADSIYAERPLVYGDAGEPRASRQYHYHLWLYPPAQLVREHLAASLGSSQQDFAEQRIEGRVLRFDRLGKGAAASASVTLELRLVRGREEVFSRRYAAEENAGADGLGAHVQATERALATIYARFLADLKQAGLR</sequence>
<organism evidence="2 3">
    <name type="scientific">Azonexus hydrophilus</name>
    <dbReference type="NCBI Taxonomy" id="418702"/>
    <lineage>
        <taxon>Bacteria</taxon>
        <taxon>Pseudomonadati</taxon>
        <taxon>Pseudomonadota</taxon>
        <taxon>Betaproteobacteria</taxon>
        <taxon>Rhodocyclales</taxon>
        <taxon>Azonexaceae</taxon>
        <taxon>Azonexus</taxon>
    </lineage>
</organism>
<comment type="caution">
    <text evidence="2">The sequence shown here is derived from an EMBL/GenBank/DDBJ whole genome shotgun (WGS) entry which is preliminary data.</text>
</comment>
<dbReference type="RefSeq" id="WP_076093069.1">
    <property type="nucleotide sequence ID" value="NZ_MTHD01000002.1"/>
</dbReference>
<feature type="signal peptide" evidence="1">
    <location>
        <begin position="1"/>
        <end position="26"/>
    </location>
</feature>
<dbReference type="Gene3D" id="3.40.50.10610">
    <property type="entry name" value="ABC-type transport auxiliary lipoprotein component"/>
    <property type="match status" value="1"/>
</dbReference>
<dbReference type="Proteomes" id="UP000187526">
    <property type="component" value="Unassembled WGS sequence"/>
</dbReference>
<reference evidence="2 3" key="1">
    <citation type="submission" date="2016-10" db="EMBL/GenBank/DDBJ databases">
        <title>Alkaliphiles isolated from bioreactors.</title>
        <authorList>
            <person name="Salah Z."/>
            <person name="Rout S.P."/>
            <person name="Humphreys P.N."/>
        </authorList>
    </citation>
    <scope>NUCLEOTIDE SEQUENCE [LARGE SCALE GENOMIC DNA]</scope>
    <source>
        <strain evidence="2 3">ZS02</strain>
    </source>
</reference>
<name>A0A1R1I7L0_9RHOO</name>
<dbReference type="OrthoDB" id="8445211at2"/>
<evidence type="ECO:0000256" key="1">
    <source>
        <dbReference type="SAM" id="SignalP"/>
    </source>
</evidence>
<dbReference type="SUPFAM" id="SSF159594">
    <property type="entry name" value="XCC0632-like"/>
    <property type="match status" value="1"/>
</dbReference>
<keyword evidence="3" id="KW-1185">Reference proteome</keyword>
<feature type="chain" id="PRO_5012661187" evidence="1">
    <location>
        <begin position="27"/>
        <end position="184"/>
    </location>
</feature>
<dbReference type="AlphaFoldDB" id="A0A1R1I7L0"/>
<evidence type="ECO:0000313" key="2">
    <source>
        <dbReference type="EMBL" id="OMG54733.1"/>
    </source>
</evidence>
<dbReference type="EMBL" id="MTHD01000002">
    <property type="protein sequence ID" value="OMG54733.1"/>
    <property type="molecule type" value="Genomic_DNA"/>
</dbReference>
<accession>A0A1R1I7L0</accession>
<proteinExistence type="predicted"/>
<gene>
    <name evidence="2" type="ORF">BJN45_05905</name>
</gene>